<keyword evidence="4" id="KW-1185">Reference proteome</keyword>
<feature type="region of interest" description="Disordered" evidence="1">
    <location>
        <begin position="118"/>
        <end position="211"/>
    </location>
</feature>
<dbReference type="RefSeq" id="XP_019048086.1">
    <property type="nucleotide sequence ID" value="XM_019188524.1"/>
</dbReference>
<feature type="region of interest" description="Disordered" evidence="1">
    <location>
        <begin position="1"/>
        <end position="58"/>
    </location>
</feature>
<dbReference type="EMBL" id="KI894019">
    <property type="protein sequence ID" value="OCF27016.1"/>
    <property type="molecule type" value="Genomic_DNA"/>
</dbReference>
<feature type="compositionally biased region" description="Polar residues" evidence="1">
    <location>
        <begin position="142"/>
        <end position="161"/>
    </location>
</feature>
<accession>A0A1B9G7L4</accession>
<dbReference type="GeneID" id="30206250"/>
<dbReference type="EMBL" id="CP144542">
    <property type="protein sequence ID" value="WVW81162.1"/>
    <property type="molecule type" value="Genomic_DNA"/>
</dbReference>
<protein>
    <submittedName>
        <fullName evidence="2">Uncharacterized protein</fullName>
    </submittedName>
</protein>
<reference evidence="3" key="4">
    <citation type="submission" date="2024-02" db="EMBL/GenBank/DDBJ databases">
        <title>Comparative genomics of Cryptococcus and Kwoniella reveals pathogenesis evolution and contrasting modes of karyotype evolution via chromosome fusion or intercentromeric recombination.</title>
        <authorList>
            <person name="Coelho M.A."/>
            <person name="David-Palma M."/>
            <person name="Shea T."/>
            <person name="Bowers K."/>
            <person name="McGinley-Smith S."/>
            <person name="Mohammad A.W."/>
            <person name="Gnirke A."/>
            <person name="Yurkov A.M."/>
            <person name="Nowrousian M."/>
            <person name="Sun S."/>
            <person name="Cuomo C.A."/>
            <person name="Heitman J."/>
        </authorList>
    </citation>
    <scope>NUCLEOTIDE SEQUENCE</scope>
    <source>
        <strain evidence="3">CBS 10118</strain>
    </source>
</reference>
<dbReference type="AlphaFoldDB" id="A0A1B9G7L4"/>
<reference evidence="2" key="3">
    <citation type="submission" date="2014-01" db="EMBL/GenBank/DDBJ databases">
        <title>Evolution of pathogenesis and genome organization in the Tremellales.</title>
        <authorList>
            <person name="Cuomo C."/>
            <person name="Litvintseva A."/>
            <person name="Heitman J."/>
            <person name="Chen Y."/>
            <person name="Sun S."/>
            <person name="Springer D."/>
            <person name="Dromer F."/>
            <person name="Young S."/>
            <person name="Zeng Q."/>
            <person name="Chapman S."/>
            <person name="Gujja S."/>
            <person name="Saif S."/>
            <person name="Birren B."/>
        </authorList>
    </citation>
    <scope>NUCLEOTIDE SEQUENCE</scope>
    <source>
        <strain evidence="2">CBS 10118</strain>
    </source>
</reference>
<feature type="region of interest" description="Disordered" evidence="1">
    <location>
        <begin position="74"/>
        <end position="104"/>
    </location>
</feature>
<evidence type="ECO:0000256" key="1">
    <source>
        <dbReference type="SAM" id="MobiDB-lite"/>
    </source>
</evidence>
<name>A0A1B9G7L4_9TREE</name>
<dbReference type="KEGG" id="kbi:30206250"/>
<dbReference type="VEuPathDB" id="FungiDB:I302_01851"/>
<dbReference type="Proteomes" id="UP000092730">
    <property type="component" value="Chromosome 2"/>
</dbReference>
<evidence type="ECO:0000313" key="2">
    <source>
        <dbReference type="EMBL" id="OCF27016.1"/>
    </source>
</evidence>
<feature type="compositionally biased region" description="Low complexity" evidence="1">
    <location>
        <begin position="1"/>
        <end position="32"/>
    </location>
</feature>
<reference evidence="2" key="1">
    <citation type="submission" date="2013-07" db="EMBL/GenBank/DDBJ databases">
        <title>The Genome Sequence of Cryptococcus bestiolae CBS10118.</title>
        <authorList>
            <consortium name="The Broad Institute Genome Sequencing Platform"/>
            <person name="Cuomo C."/>
            <person name="Litvintseva A."/>
            <person name="Chen Y."/>
            <person name="Heitman J."/>
            <person name="Sun S."/>
            <person name="Springer D."/>
            <person name="Dromer F."/>
            <person name="Young S.K."/>
            <person name="Zeng Q."/>
            <person name="Gargeya S."/>
            <person name="Fitzgerald M."/>
            <person name="Abouelleil A."/>
            <person name="Alvarado L."/>
            <person name="Berlin A.M."/>
            <person name="Chapman S.B."/>
            <person name="Dewar J."/>
            <person name="Goldberg J."/>
            <person name="Griggs A."/>
            <person name="Gujja S."/>
            <person name="Hansen M."/>
            <person name="Howarth C."/>
            <person name="Imamovic A."/>
            <person name="Larimer J."/>
            <person name="McCowan C."/>
            <person name="Murphy C."/>
            <person name="Pearson M."/>
            <person name="Priest M."/>
            <person name="Roberts A."/>
            <person name="Saif S."/>
            <person name="Shea T."/>
            <person name="Sykes S."/>
            <person name="Wortman J."/>
            <person name="Nusbaum C."/>
            <person name="Birren B."/>
        </authorList>
    </citation>
    <scope>NUCLEOTIDE SEQUENCE [LARGE SCALE GENOMIC DNA]</scope>
    <source>
        <strain evidence="2">CBS 10118</strain>
    </source>
</reference>
<organism evidence="2">
    <name type="scientific">Kwoniella bestiolae CBS 10118</name>
    <dbReference type="NCBI Taxonomy" id="1296100"/>
    <lineage>
        <taxon>Eukaryota</taxon>
        <taxon>Fungi</taxon>
        <taxon>Dikarya</taxon>
        <taxon>Basidiomycota</taxon>
        <taxon>Agaricomycotina</taxon>
        <taxon>Tremellomycetes</taxon>
        <taxon>Tremellales</taxon>
        <taxon>Cryptococcaceae</taxon>
        <taxon>Kwoniella</taxon>
    </lineage>
</organism>
<proteinExistence type="predicted"/>
<evidence type="ECO:0000313" key="3">
    <source>
        <dbReference type="EMBL" id="WVW81162.1"/>
    </source>
</evidence>
<feature type="compositionally biased region" description="Low complexity" evidence="1">
    <location>
        <begin position="44"/>
        <end position="58"/>
    </location>
</feature>
<gene>
    <name evidence="2" type="ORF">I302_01851</name>
    <name evidence="3" type="ORF">I302_103153</name>
</gene>
<evidence type="ECO:0000313" key="4">
    <source>
        <dbReference type="Proteomes" id="UP000092730"/>
    </source>
</evidence>
<sequence length="469" mass="50951">MSSFSSTSFLPSSNSASKSFFPSKSQSTSPSSAWRPCRRSSPWPTSTARSASRPSSSWWSSAASSISHAINRARGSVARRIAPSGPDRDSHESSSDSSSYDESRQYSIIIPLSVELHYHDYPHGSSPPPDRSSDSSDGTPIGNRSVNNTSPIYTVDSRSALTRTPPPSPNRNNYFSNWFPPKLRAASAPPPPSTAARPRSNFDGPGRRLGSWGQGFGRKLTYWNANPPWKSTQRSLSYTPQSAIVSRSGYSDSSNTIHKANNFPWRSRGFSYTGPTSGYNRSNSFNQLLRPKGILGNNSTQSTGGLPRSVAFANSGTGTGSSASELSEFASRLGEMISETVASSIMGSLNRHYDSVTSDTRVSSEGSNVFIEMNNHFGGPAITGNPESEVQEHFLPRGRTRFRTLFRQLGSAINEHLRTFEGRRVSGLSFDDTAVMPLLDEAIFIQALDTAATKSKLLQVPYIDRSNAS</sequence>
<reference evidence="3" key="2">
    <citation type="submission" date="2013-07" db="EMBL/GenBank/DDBJ databases">
        <authorList>
            <consortium name="The Broad Institute Genome Sequencing Platform"/>
            <person name="Cuomo C."/>
            <person name="Litvintseva A."/>
            <person name="Chen Y."/>
            <person name="Heitman J."/>
            <person name="Sun S."/>
            <person name="Springer D."/>
            <person name="Dromer F."/>
            <person name="Young S.K."/>
            <person name="Zeng Q."/>
            <person name="Gargeya S."/>
            <person name="Fitzgerald M."/>
            <person name="Abouelleil A."/>
            <person name="Alvarado L."/>
            <person name="Berlin A.M."/>
            <person name="Chapman S.B."/>
            <person name="Dewar J."/>
            <person name="Goldberg J."/>
            <person name="Griggs A."/>
            <person name="Gujja S."/>
            <person name="Hansen M."/>
            <person name="Howarth C."/>
            <person name="Imamovic A."/>
            <person name="Larimer J."/>
            <person name="McCowan C."/>
            <person name="Murphy C."/>
            <person name="Pearson M."/>
            <person name="Priest M."/>
            <person name="Roberts A."/>
            <person name="Saif S."/>
            <person name="Shea T."/>
            <person name="Sykes S."/>
            <person name="Wortman J."/>
            <person name="Nusbaum C."/>
            <person name="Birren B."/>
        </authorList>
    </citation>
    <scope>NUCLEOTIDE SEQUENCE</scope>
    <source>
        <strain evidence="3">CBS 10118</strain>
    </source>
</reference>